<dbReference type="SUPFAM" id="SSF48576">
    <property type="entry name" value="Terpenoid synthases"/>
    <property type="match status" value="1"/>
</dbReference>
<evidence type="ECO:0000256" key="3">
    <source>
        <dbReference type="ARBA" id="ARBA00022679"/>
    </source>
</evidence>
<dbReference type="RefSeq" id="WP_106087758.1">
    <property type="nucleotide sequence ID" value="NZ_PVNL01000015.1"/>
</dbReference>
<dbReference type="InterPro" id="IPR002060">
    <property type="entry name" value="Squ/phyt_synthse"/>
</dbReference>
<keyword evidence="4" id="KW-0125">Carotenoid biosynthesis</keyword>
<sequence>MSERFTPAPVRSRDYHSGGAARADIEACKQILAAGSKSFAAASLLLPKRMRGPAAAFYAFCRVADDLVDFSDDPSAAVVELAARLDRIYADTPDDDPVDRAFSRVVLDHAIPRVVVDALIEGFEWDADEREYETLPELLGYCARVASAIGVVMTLLMGPREARTLARACDLGAAMQLTNICRDVLEDAGRGRLYLPAAWLRERGIDPVQFVANVHDYAGDPRVAEVVESLLREADEYYLRADAGLAMLPRDCRPAIRAASLIYSDIGRVIRAQACDPIRGRAHTGKARKLWLLVRAWARRTPASLARHADASVIDACAFLVDAITPAPVARP</sequence>
<dbReference type="SFLD" id="SFLDS00005">
    <property type="entry name" value="Isoprenoid_Synthase_Type_I"/>
    <property type="match status" value="1"/>
</dbReference>
<dbReference type="CDD" id="cd00683">
    <property type="entry name" value="Trans_IPPS_HH"/>
    <property type="match status" value="1"/>
</dbReference>
<dbReference type="InterPro" id="IPR033904">
    <property type="entry name" value="Trans_IPPS_HH"/>
</dbReference>
<dbReference type="GO" id="GO:0004311">
    <property type="term" value="F:geranylgeranyl diphosphate synthase activity"/>
    <property type="evidence" value="ECO:0007669"/>
    <property type="project" value="InterPro"/>
</dbReference>
<comment type="similarity">
    <text evidence="2">Belongs to the phytoene/squalene synthase family.</text>
</comment>
<dbReference type="PROSITE" id="PS01044">
    <property type="entry name" value="SQUALEN_PHYTOEN_SYN_1"/>
    <property type="match status" value="1"/>
</dbReference>
<evidence type="ECO:0000256" key="4">
    <source>
        <dbReference type="ARBA" id="ARBA00022746"/>
    </source>
</evidence>
<evidence type="ECO:0000256" key="5">
    <source>
        <dbReference type="ARBA" id="ARBA00053028"/>
    </source>
</evidence>
<comment type="pathway">
    <text evidence="1">Carotenoid biosynthesis; phytoene biosynthesis.</text>
</comment>
<dbReference type="SFLD" id="SFLDG01212">
    <property type="entry name" value="Phytoene_synthase_like"/>
    <property type="match status" value="1"/>
</dbReference>
<name>A0A2S9YWZ0_9BACT</name>
<evidence type="ECO:0000256" key="2">
    <source>
        <dbReference type="ARBA" id="ARBA00006251"/>
    </source>
</evidence>
<comment type="caution">
    <text evidence="6">The sequence shown here is derived from an EMBL/GenBank/DDBJ whole genome shotgun (WGS) entry which is preliminary data.</text>
</comment>
<reference evidence="6 7" key="1">
    <citation type="submission" date="2018-03" db="EMBL/GenBank/DDBJ databases">
        <title>Draft Genome Sequences of the Obligatory Marine Myxobacteria Enhygromyxa salina SWB007.</title>
        <authorList>
            <person name="Poehlein A."/>
            <person name="Moghaddam J.A."/>
            <person name="Harms H."/>
            <person name="Alanjari M."/>
            <person name="Koenig G.M."/>
            <person name="Daniel R."/>
            <person name="Schaeberle T.F."/>
        </authorList>
    </citation>
    <scope>NUCLEOTIDE SEQUENCE [LARGE SCALE GENOMIC DNA]</scope>
    <source>
        <strain evidence="6 7">SWB007</strain>
    </source>
</reference>
<comment type="cofactor">
    <cofactor evidence="5">
        <name>ATP</name>
        <dbReference type="ChEBI" id="CHEBI:30616"/>
    </cofactor>
</comment>
<proteinExistence type="inferred from homology"/>
<dbReference type="FunFam" id="1.10.600.10:FF:000020">
    <property type="entry name" value="Phytoene synthase"/>
    <property type="match status" value="1"/>
</dbReference>
<dbReference type="PROSITE" id="PS01045">
    <property type="entry name" value="SQUALEN_PHYTOEN_SYN_2"/>
    <property type="match status" value="1"/>
</dbReference>
<dbReference type="Gene3D" id="1.10.600.10">
    <property type="entry name" value="Farnesyl Diphosphate Synthase"/>
    <property type="match status" value="1"/>
</dbReference>
<dbReference type="InterPro" id="IPR008949">
    <property type="entry name" value="Isoprenoid_synthase_dom_sf"/>
</dbReference>
<evidence type="ECO:0000313" key="6">
    <source>
        <dbReference type="EMBL" id="PRQ09621.1"/>
    </source>
</evidence>
<dbReference type="GO" id="GO:0051996">
    <property type="term" value="F:squalene synthase [NAD(P)H] activity"/>
    <property type="evidence" value="ECO:0007669"/>
    <property type="project" value="InterPro"/>
</dbReference>
<evidence type="ECO:0000313" key="7">
    <source>
        <dbReference type="Proteomes" id="UP000238823"/>
    </source>
</evidence>
<dbReference type="InterPro" id="IPR019845">
    <property type="entry name" value="Squalene/phytoene_synthase_CS"/>
</dbReference>
<accession>A0A2S9YWZ0</accession>
<evidence type="ECO:0000256" key="1">
    <source>
        <dbReference type="ARBA" id="ARBA00004684"/>
    </source>
</evidence>
<dbReference type="AlphaFoldDB" id="A0A2S9YWZ0"/>
<dbReference type="GO" id="GO:0016117">
    <property type="term" value="P:carotenoid biosynthetic process"/>
    <property type="evidence" value="ECO:0007669"/>
    <property type="project" value="UniProtKB-KW"/>
</dbReference>
<dbReference type="Proteomes" id="UP000238823">
    <property type="component" value="Unassembled WGS sequence"/>
</dbReference>
<protein>
    <submittedName>
        <fullName evidence="6">All-trans-phytoene synthase/15-cis-phytoene synthase</fullName>
        <ecNumber evidence="6">2.5.1.32</ecNumber>
    </submittedName>
</protein>
<organism evidence="6 7">
    <name type="scientific">Enhygromyxa salina</name>
    <dbReference type="NCBI Taxonomy" id="215803"/>
    <lineage>
        <taxon>Bacteria</taxon>
        <taxon>Pseudomonadati</taxon>
        <taxon>Myxococcota</taxon>
        <taxon>Polyangia</taxon>
        <taxon>Nannocystales</taxon>
        <taxon>Nannocystaceae</taxon>
        <taxon>Enhygromyxa</taxon>
    </lineage>
</organism>
<dbReference type="Pfam" id="PF00494">
    <property type="entry name" value="SQS_PSY"/>
    <property type="match status" value="1"/>
</dbReference>
<dbReference type="EMBL" id="PVNL01000015">
    <property type="protein sequence ID" value="PRQ09621.1"/>
    <property type="molecule type" value="Genomic_DNA"/>
</dbReference>
<dbReference type="SFLD" id="SFLDG01018">
    <property type="entry name" value="Squalene/Phytoene_Synthase_Lik"/>
    <property type="match status" value="1"/>
</dbReference>
<dbReference type="OrthoDB" id="9807580at2"/>
<dbReference type="InterPro" id="IPR044843">
    <property type="entry name" value="Trans_IPPS_bact-type"/>
</dbReference>
<dbReference type="PANTHER" id="PTHR31480">
    <property type="entry name" value="BIFUNCTIONAL LYCOPENE CYCLASE/PHYTOENE SYNTHASE"/>
    <property type="match status" value="1"/>
</dbReference>
<keyword evidence="3 6" id="KW-0808">Transferase</keyword>
<dbReference type="EC" id="2.5.1.32" evidence="6"/>
<gene>
    <name evidence="6" type="primary">crtB_1</name>
    <name evidence="6" type="ORF">ENSA7_06820</name>
</gene>